<dbReference type="STRING" id="909613.UO65_2522"/>
<dbReference type="AlphaFoldDB" id="W7IZZ6"/>
<reference evidence="2 3" key="1">
    <citation type="journal article" date="2014" name="Genome Announc.">
        <title>Draft Genome Sequence of the Antitrypanosomally Active Sponge-Associated Bacterium Actinokineospora sp. Strain EG49.</title>
        <authorList>
            <person name="Harjes J."/>
            <person name="Ryu T."/>
            <person name="Abdelmohsen U.R."/>
            <person name="Moitinho-Silva L."/>
            <person name="Horn H."/>
            <person name="Ravasi T."/>
            <person name="Hentschel U."/>
        </authorList>
    </citation>
    <scope>NUCLEOTIDE SEQUENCE [LARGE SCALE GENOMIC DNA]</scope>
    <source>
        <strain evidence="2 3">EG49</strain>
    </source>
</reference>
<evidence type="ECO:0000313" key="3">
    <source>
        <dbReference type="Proteomes" id="UP000019277"/>
    </source>
</evidence>
<keyword evidence="3" id="KW-1185">Reference proteome</keyword>
<protein>
    <recommendedName>
        <fullName evidence="4">VCBS repeat-containing protein</fullName>
    </recommendedName>
</protein>
<accession>W7IZZ6</accession>
<dbReference type="RefSeq" id="WP_052021086.1">
    <property type="nucleotide sequence ID" value="NZ_AYXG01000087.1"/>
</dbReference>
<sequence length="214" mass="21883">MRMLPTSRATAGLIAAGLISLVGAVPALAAPSVTARADLNGDGTAETITLTTQTDGTEQLLSATVGGQTRTLVLPLSSADGAQPIRVVDINKDRKAELLVTESTGDGTTTFNIVDLGTGGFRVATTPDGQALRFFEGGGPGARSGYTCKEFFGTREFTILFAVASSSAPNPDFIGTLASYRFANGVATPSSQIPIFGVKGDNPQLVVNPSACNA</sequence>
<gene>
    <name evidence="2" type="ORF">UO65_2522</name>
</gene>
<dbReference type="InterPro" id="IPR028994">
    <property type="entry name" value="Integrin_alpha_N"/>
</dbReference>
<evidence type="ECO:0008006" key="4">
    <source>
        <dbReference type="Google" id="ProtNLM"/>
    </source>
</evidence>
<dbReference type="SUPFAM" id="SSF69318">
    <property type="entry name" value="Integrin alpha N-terminal domain"/>
    <property type="match status" value="1"/>
</dbReference>
<proteinExistence type="predicted"/>
<dbReference type="EMBL" id="AYXG01000087">
    <property type="protein sequence ID" value="EWC62156.1"/>
    <property type="molecule type" value="Genomic_DNA"/>
</dbReference>
<evidence type="ECO:0000256" key="1">
    <source>
        <dbReference type="SAM" id="SignalP"/>
    </source>
</evidence>
<feature type="chain" id="PRO_5044489826" description="VCBS repeat-containing protein" evidence="1">
    <location>
        <begin position="30"/>
        <end position="214"/>
    </location>
</feature>
<evidence type="ECO:0000313" key="2">
    <source>
        <dbReference type="EMBL" id="EWC62156.1"/>
    </source>
</evidence>
<comment type="caution">
    <text evidence="2">The sequence shown here is derived from an EMBL/GenBank/DDBJ whole genome shotgun (WGS) entry which is preliminary data.</text>
</comment>
<dbReference type="Proteomes" id="UP000019277">
    <property type="component" value="Unassembled WGS sequence"/>
</dbReference>
<dbReference type="OrthoDB" id="3678781at2"/>
<feature type="signal peptide" evidence="1">
    <location>
        <begin position="1"/>
        <end position="29"/>
    </location>
</feature>
<name>W7IZZ6_9PSEU</name>
<accession>A0A8E2X6S8</accession>
<dbReference type="eggNOG" id="ENOG5031TZ0">
    <property type="taxonomic scope" value="Bacteria"/>
</dbReference>
<organism evidence="2 3">
    <name type="scientific">Actinokineospora spheciospongiae</name>
    <dbReference type="NCBI Taxonomy" id="909613"/>
    <lineage>
        <taxon>Bacteria</taxon>
        <taxon>Bacillati</taxon>
        <taxon>Actinomycetota</taxon>
        <taxon>Actinomycetes</taxon>
        <taxon>Pseudonocardiales</taxon>
        <taxon>Pseudonocardiaceae</taxon>
        <taxon>Actinokineospora</taxon>
    </lineage>
</organism>
<keyword evidence="1" id="KW-0732">Signal</keyword>